<keyword evidence="6" id="KW-1185">Reference proteome</keyword>
<dbReference type="GO" id="GO:0016538">
    <property type="term" value="F:cyclin-dependent protein serine/threonine kinase regulator activity"/>
    <property type="evidence" value="ECO:0007669"/>
    <property type="project" value="InterPro"/>
</dbReference>
<name>A0A9P4Q989_9PEZI</name>
<dbReference type="InterPro" id="IPR013763">
    <property type="entry name" value="Cyclin-like_dom"/>
</dbReference>
<evidence type="ECO:0000259" key="4">
    <source>
        <dbReference type="SMART" id="SM00385"/>
    </source>
</evidence>
<dbReference type="CDD" id="cd20513">
    <property type="entry name" value="CYCLIN_CCNC_rpt1"/>
    <property type="match status" value="1"/>
</dbReference>
<dbReference type="InterPro" id="IPR006671">
    <property type="entry name" value="Cyclin_N"/>
</dbReference>
<dbReference type="EMBL" id="MU003797">
    <property type="protein sequence ID" value="KAF2720686.1"/>
    <property type="molecule type" value="Genomic_DNA"/>
</dbReference>
<evidence type="ECO:0000256" key="1">
    <source>
        <dbReference type="ARBA" id="ARBA00008638"/>
    </source>
</evidence>
<dbReference type="InterPro" id="IPR043198">
    <property type="entry name" value="Cyclin/Ssn8"/>
</dbReference>
<feature type="domain" description="Cyclin-like" evidence="4">
    <location>
        <begin position="155"/>
        <end position="286"/>
    </location>
</feature>
<gene>
    <name evidence="5" type="ORF">K431DRAFT_285596</name>
</gene>
<evidence type="ECO:0000256" key="2">
    <source>
        <dbReference type="ARBA" id="ARBA00014912"/>
    </source>
</evidence>
<dbReference type="SMART" id="SM00385">
    <property type="entry name" value="CYCLIN"/>
    <property type="match status" value="2"/>
</dbReference>
<reference evidence="5" key="1">
    <citation type="journal article" date="2020" name="Stud. Mycol.">
        <title>101 Dothideomycetes genomes: a test case for predicting lifestyles and emergence of pathogens.</title>
        <authorList>
            <person name="Haridas S."/>
            <person name="Albert R."/>
            <person name="Binder M."/>
            <person name="Bloem J."/>
            <person name="Labutti K."/>
            <person name="Salamov A."/>
            <person name="Andreopoulos B."/>
            <person name="Baker S."/>
            <person name="Barry K."/>
            <person name="Bills G."/>
            <person name="Bluhm B."/>
            <person name="Cannon C."/>
            <person name="Castanera R."/>
            <person name="Culley D."/>
            <person name="Daum C."/>
            <person name="Ezra D."/>
            <person name="Gonzalez J."/>
            <person name="Henrissat B."/>
            <person name="Kuo A."/>
            <person name="Liang C."/>
            <person name="Lipzen A."/>
            <person name="Lutzoni F."/>
            <person name="Magnuson J."/>
            <person name="Mondo S."/>
            <person name="Nolan M."/>
            <person name="Ohm R."/>
            <person name="Pangilinan J."/>
            <person name="Park H.-J."/>
            <person name="Ramirez L."/>
            <person name="Alfaro M."/>
            <person name="Sun H."/>
            <person name="Tritt A."/>
            <person name="Yoshinaga Y."/>
            <person name="Zwiers L.-H."/>
            <person name="Turgeon B."/>
            <person name="Goodwin S."/>
            <person name="Spatafora J."/>
            <person name="Crous P."/>
            <person name="Grigoriev I."/>
        </authorList>
    </citation>
    <scope>NUCLEOTIDE SEQUENCE</scope>
    <source>
        <strain evidence="5">CBS 116435</strain>
    </source>
</reference>
<dbReference type="OrthoDB" id="10266018at2759"/>
<comment type="caution">
    <text evidence="5">The sequence shown here is derived from an EMBL/GenBank/DDBJ whole genome shotgun (WGS) entry which is preliminary data.</text>
</comment>
<evidence type="ECO:0000256" key="3">
    <source>
        <dbReference type="RuleBase" id="RU000383"/>
    </source>
</evidence>
<dbReference type="InterPro" id="IPR036915">
    <property type="entry name" value="Cyclin-like_sf"/>
</dbReference>
<sequence>MAANFYDSSQAKFWTFTKPELANIRQEQEKTNPQLFAKHPMPDHRHINIFLQGNLCKLAKRMALRQQPLATAQIYMKRFYTQVPFQRTNPYLIMTTAVYLACKMEESPQHIRLMLGEAARQWAELGVTESGKIGECEFAMISTLRSRLILHHPYRSLGEFSSTLGLSPEEQSLAHNIVNDSYNTDLPLLHPPHVIAITAIFLAVVLRPANSQPAGLTAHSTAHTPVGGAGAIQGAAMSGPAAQSALAGIGIWGQGRQVGQQRLAKLVDWLADSRVDMNAVIDATQEMVSLYDVWESYNERSCKEAISRFMKDSPGK</sequence>
<dbReference type="PANTHER" id="PTHR10026">
    <property type="entry name" value="CYCLIN"/>
    <property type="match status" value="1"/>
</dbReference>
<dbReference type="SUPFAM" id="SSF47954">
    <property type="entry name" value="Cyclin-like"/>
    <property type="match status" value="2"/>
</dbReference>
<evidence type="ECO:0000313" key="6">
    <source>
        <dbReference type="Proteomes" id="UP000799441"/>
    </source>
</evidence>
<accession>A0A9P4Q989</accession>
<dbReference type="Proteomes" id="UP000799441">
    <property type="component" value="Unassembled WGS sequence"/>
</dbReference>
<dbReference type="Gene3D" id="1.10.472.10">
    <property type="entry name" value="Cyclin-like"/>
    <property type="match status" value="2"/>
</dbReference>
<proteinExistence type="inferred from homology"/>
<dbReference type="PIRSF" id="PIRSF028758">
    <property type="entry name" value="Cyclin, C/H/G types"/>
    <property type="match status" value="1"/>
</dbReference>
<dbReference type="GO" id="GO:0006357">
    <property type="term" value="P:regulation of transcription by RNA polymerase II"/>
    <property type="evidence" value="ECO:0007669"/>
    <property type="project" value="InterPro"/>
</dbReference>
<comment type="similarity">
    <text evidence="1">Belongs to the cyclin family. Cyclin C subfamily.</text>
</comment>
<organism evidence="5 6">
    <name type="scientific">Polychaeton citri CBS 116435</name>
    <dbReference type="NCBI Taxonomy" id="1314669"/>
    <lineage>
        <taxon>Eukaryota</taxon>
        <taxon>Fungi</taxon>
        <taxon>Dikarya</taxon>
        <taxon>Ascomycota</taxon>
        <taxon>Pezizomycotina</taxon>
        <taxon>Dothideomycetes</taxon>
        <taxon>Dothideomycetidae</taxon>
        <taxon>Capnodiales</taxon>
        <taxon>Capnodiaceae</taxon>
        <taxon>Polychaeton</taxon>
    </lineage>
</organism>
<protein>
    <recommendedName>
        <fullName evidence="2">RNA polymerase II holoenzyme cyclin-like subunit</fullName>
    </recommendedName>
</protein>
<dbReference type="AlphaFoldDB" id="A0A9P4Q989"/>
<feature type="domain" description="Cyclin-like" evidence="4">
    <location>
        <begin position="53"/>
        <end position="142"/>
    </location>
</feature>
<keyword evidence="3" id="KW-0195">Cyclin</keyword>
<dbReference type="Pfam" id="PF00134">
    <property type="entry name" value="Cyclin_N"/>
    <property type="match status" value="1"/>
</dbReference>
<evidence type="ECO:0000313" key="5">
    <source>
        <dbReference type="EMBL" id="KAF2720686.1"/>
    </source>
</evidence>